<keyword evidence="1" id="KW-0056">Arginine metabolism</keyword>
<dbReference type="InterPro" id="IPR007041">
    <property type="entry name" value="Arg_succinylTrfase_AstA/AruG"/>
</dbReference>
<evidence type="ECO:0000256" key="3">
    <source>
        <dbReference type="ARBA" id="ARBA00023315"/>
    </source>
</evidence>
<dbReference type="EMBL" id="FOYV01000001">
    <property type="protein sequence ID" value="SFR43428.1"/>
    <property type="molecule type" value="Genomic_DNA"/>
</dbReference>
<name>A0A1I6GMN7_9GAMM</name>
<keyword evidence="2 4" id="KW-0808">Transferase</keyword>
<dbReference type="Gene3D" id="3.40.630.30">
    <property type="match status" value="1"/>
</dbReference>
<evidence type="ECO:0000313" key="5">
    <source>
        <dbReference type="Proteomes" id="UP000199290"/>
    </source>
</evidence>
<dbReference type="AlphaFoldDB" id="A0A1I6GMN7"/>
<dbReference type="SUPFAM" id="SSF55729">
    <property type="entry name" value="Acyl-CoA N-acyltransferases (Nat)"/>
    <property type="match status" value="1"/>
</dbReference>
<dbReference type="InterPro" id="IPR016181">
    <property type="entry name" value="Acyl_CoA_acyltransferase"/>
</dbReference>
<dbReference type="PANTHER" id="PTHR30420:SF1">
    <property type="entry name" value="ARGININE N-SUCCINYLTRANSFERASE"/>
    <property type="match status" value="1"/>
</dbReference>
<dbReference type="PANTHER" id="PTHR30420">
    <property type="entry name" value="N-SUCCINYLARGININE DIHYDROLASE"/>
    <property type="match status" value="1"/>
</dbReference>
<gene>
    <name evidence="4" type="ORF">SAMN04488073_1162</name>
</gene>
<dbReference type="Proteomes" id="UP000199290">
    <property type="component" value="Unassembled WGS sequence"/>
</dbReference>
<keyword evidence="5" id="KW-1185">Reference proteome</keyword>
<evidence type="ECO:0000256" key="1">
    <source>
        <dbReference type="ARBA" id="ARBA00022503"/>
    </source>
</evidence>
<dbReference type="GO" id="GO:0008791">
    <property type="term" value="F:arginine N-succinyltransferase activity"/>
    <property type="evidence" value="ECO:0007669"/>
    <property type="project" value="InterPro"/>
</dbReference>
<protein>
    <submittedName>
        <fullName evidence="4">Arginine N-succinyltransferase</fullName>
    </submittedName>
</protein>
<reference evidence="5" key="1">
    <citation type="submission" date="2016-10" db="EMBL/GenBank/DDBJ databases">
        <authorList>
            <person name="Varghese N."/>
            <person name="Submissions S."/>
        </authorList>
    </citation>
    <scope>NUCLEOTIDE SEQUENCE [LARGE SCALE GENOMIC DNA]</scope>
    <source>
        <strain evidence="5">CGMCC 1.6294</strain>
    </source>
</reference>
<evidence type="ECO:0000313" key="4">
    <source>
        <dbReference type="EMBL" id="SFR43428.1"/>
    </source>
</evidence>
<dbReference type="OrthoDB" id="21121at2"/>
<proteinExistence type="predicted"/>
<sequence length="348" mass="38260">MLIRPVAPGDLDALYQIALESGPGFTSLMPDRDALVRKIDLSVSSFERTVECPGNEHYLFVLEDCETGDIMGTTGIEASAGVERPLVHLHRQVLTDSAGVRRVGRPRELLTRCQHYRGCTEICSLYLRPAFRRANAGKLLSRVRFVFMALHPERFSDLVIAEMRGVWDPAGQSPFWRWLQSRAPGLNPDQETLLTEQMTDAARSALGEVHIDTRPARAMLEKEGFEHVGYVDPIDGGPTLECRRESIASVQNTRSGSVVILSDAKESDDNRTPSRGDAIITNTGAADFRATVSRQLHADGGRVTVPAALARTLGLSANGRACYLPLTGRQSPAVLQGQMSNEEVRYAY</sequence>
<evidence type="ECO:0000256" key="2">
    <source>
        <dbReference type="ARBA" id="ARBA00022679"/>
    </source>
</evidence>
<accession>A0A1I6GMN7</accession>
<dbReference type="RefSeq" id="WP_091987087.1">
    <property type="nucleotide sequence ID" value="NZ_FOYV01000001.1"/>
</dbReference>
<dbReference type="STRING" id="375760.SAMN04488073_1162"/>
<dbReference type="Pfam" id="PF04958">
    <property type="entry name" value="AstA"/>
    <property type="match status" value="2"/>
</dbReference>
<organism evidence="4 5">
    <name type="scientific">Marinobacter gudaonensis</name>
    <dbReference type="NCBI Taxonomy" id="375760"/>
    <lineage>
        <taxon>Bacteria</taxon>
        <taxon>Pseudomonadati</taxon>
        <taxon>Pseudomonadota</taxon>
        <taxon>Gammaproteobacteria</taxon>
        <taxon>Pseudomonadales</taxon>
        <taxon>Marinobacteraceae</taxon>
        <taxon>Marinobacter</taxon>
    </lineage>
</organism>
<keyword evidence="3" id="KW-0012">Acyltransferase</keyword>
<dbReference type="GO" id="GO:0006527">
    <property type="term" value="P:L-arginine catabolic process"/>
    <property type="evidence" value="ECO:0007669"/>
    <property type="project" value="InterPro"/>
</dbReference>